<dbReference type="RefSeq" id="WP_213945568.1">
    <property type="nucleotide sequence ID" value="NZ_JAHCMY010000006.1"/>
</dbReference>
<evidence type="ECO:0000313" key="2">
    <source>
        <dbReference type="EMBL" id="MBS9524706.1"/>
    </source>
</evidence>
<comment type="caution">
    <text evidence="2">The sequence shown here is derived from an EMBL/GenBank/DDBJ whole genome shotgun (WGS) entry which is preliminary data.</text>
</comment>
<feature type="compositionally biased region" description="Low complexity" evidence="1">
    <location>
        <begin position="386"/>
        <end position="430"/>
    </location>
</feature>
<dbReference type="EMBL" id="JAHCMY010000006">
    <property type="protein sequence ID" value="MBS9524706.1"/>
    <property type="molecule type" value="Genomic_DNA"/>
</dbReference>
<name>A0AAP2G543_9BACT</name>
<feature type="compositionally biased region" description="Polar residues" evidence="1">
    <location>
        <begin position="282"/>
        <end position="302"/>
    </location>
</feature>
<organism evidence="2 3">
    <name type="scientific">Litoribacter ruber</name>
    <dbReference type="NCBI Taxonomy" id="702568"/>
    <lineage>
        <taxon>Bacteria</taxon>
        <taxon>Pseudomonadati</taxon>
        <taxon>Bacteroidota</taxon>
        <taxon>Cytophagia</taxon>
        <taxon>Cytophagales</taxon>
        <taxon>Cyclobacteriaceae</taxon>
        <taxon>Litoribacter</taxon>
    </lineage>
</organism>
<protein>
    <submittedName>
        <fullName evidence="2">Uncharacterized protein</fullName>
    </submittedName>
</protein>
<feature type="compositionally biased region" description="Polar residues" evidence="1">
    <location>
        <begin position="343"/>
        <end position="364"/>
    </location>
</feature>
<feature type="compositionally biased region" description="Low complexity" evidence="1">
    <location>
        <begin position="313"/>
        <end position="342"/>
    </location>
</feature>
<feature type="region of interest" description="Disordered" evidence="1">
    <location>
        <begin position="224"/>
        <end position="437"/>
    </location>
</feature>
<dbReference type="Pfam" id="PF20245">
    <property type="entry name" value="DUF6600"/>
    <property type="match status" value="1"/>
</dbReference>
<proteinExistence type="predicted"/>
<dbReference type="AlphaFoldDB" id="A0AAP2G543"/>
<evidence type="ECO:0000313" key="3">
    <source>
        <dbReference type="Proteomes" id="UP001319104"/>
    </source>
</evidence>
<reference evidence="2 3" key="1">
    <citation type="submission" date="2021-05" db="EMBL/GenBank/DDBJ databases">
        <authorList>
            <person name="Zhang Z.D."/>
            <person name="Osman G."/>
        </authorList>
    </citation>
    <scope>NUCLEOTIDE SEQUENCE [LARGE SCALE GENOMIC DNA]</scope>
    <source>
        <strain evidence="2 3">KCTC 32217</strain>
    </source>
</reference>
<accession>A0AAP2G543</accession>
<sequence>MRNPFQYFRSYRQALRVFAVLAFISIGIHKPVHAQMQGAVSFQVFYDELMPYGTWVNDPQYGFVWVPHVHANFHPYATNGHWVMTSYGNTWVSDFDWGWAPFHYGRWFYSNRYGWSWVPGYEWGPAWVDWRTGGGYYGWAPLAPGVHINVVVNLPYHHYVFVPHNRLIHRRVHRYFVPRARVVNIYQQTTIINNTVVVNQRSYVGGPHRRDLERVSRRSIPVYQVSNSGRPGRSAVARGSVAMYRPEVNRNTATQARPSRAVNSSEFTRGARPNRTAPVRSSAVQQRANSGVQRNSSGNVKSEATAAPSRVSAQPAQRGQVQQRPAQTQTRQAAPRQQQQVRSSAPNVNSTRQQAPANRSSNVQSRPSNRNSGSGSAVRSNAPRQSNRSSGGTVSSSSSSRSSNGTVSRSSSSRSSGGGTVSRSSSNSRGNSRRGGN</sequence>
<dbReference type="Proteomes" id="UP001319104">
    <property type="component" value="Unassembled WGS sequence"/>
</dbReference>
<dbReference type="InterPro" id="IPR046535">
    <property type="entry name" value="DUF6600"/>
</dbReference>
<feature type="compositionally biased region" description="Low complexity" evidence="1">
    <location>
        <begin position="365"/>
        <end position="376"/>
    </location>
</feature>
<gene>
    <name evidence="2" type="ORF">KI659_11865</name>
</gene>
<feature type="compositionally biased region" description="Polar residues" evidence="1">
    <location>
        <begin position="249"/>
        <end position="267"/>
    </location>
</feature>
<keyword evidence="3" id="KW-1185">Reference proteome</keyword>
<evidence type="ECO:0000256" key="1">
    <source>
        <dbReference type="SAM" id="MobiDB-lite"/>
    </source>
</evidence>